<evidence type="ECO:0000256" key="1">
    <source>
        <dbReference type="ARBA" id="ARBA00004123"/>
    </source>
</evidence>
<dbReference type="SUPFAM" id="SSF47459">
    <property type="entry name" value="HLH, helix-loop-helix DNA-binding domain"/>
    <property type="match status" value="1"/>
</dbReference>
<dbReference type="STRING" id="3476.A0A2P5BWV8"/>
<dbReference type="Proteomes" id="UP000237105">
    <property type="component" value="Unassembled WGS sequence"/>
</dbReference>
<evidence type="ECO:0000256" key="2">
    <source>
        <dbReference type="ARBA" id="ARBA00023015"/>
    </source>
</evidence>
<keyword evidence="9" id="KW-1185">Reference proteome</keyword>
<dbReference type="InterPro" id="IPR044658">
    <property type="entry name" value="bHLH92/bHLH041-like"/>
</dbReference>
<evidence type="ECO:0000256" key="3">
    <source>
        <dbReference type="ARBA" id="ARBA00023125"/>
    </source>
</evidence>
<sequence>MDVFFPEEYFSGDTLWYCENIPANRSAFEPYREKPRNGFVQENAFYGSKKMNMNKRMIEFWRRRSWNKNENNEGEHEKVRCFRHMMNERMRREKQKQSYLALHSMLPMGTKNDKNSIVQIATMKIQQLERYKEELRQLNMELEENLAGGNEEEFKTKWTKIKLKVANPTSGVDSMVEVLNCLKKLGLKARNIHSVFSAQEFSAELEIETEVGATEIEEAMQQTLIEAEWKLRPHFEEA</sequence>
<dbReference type="Pfam" id="PF00010">
    <property type="entry name" value="HLH"/>
    <property type="match status" value="1"/>
</dbReference>
<dbReference type="InterPro" id="IPR036638">
    <property type="entry name" value="HLH_DNA-bd_sf"/>
</dbReference>
<dbReference type="OrthoDB" id="1885111at2759"/>
<keyword evidence="6" id="KW-0175">Coiled coil</keyword>
<keyword evidence="4" id="KW-0804">Transcription</keyword>
<evidence type="ECO:0000259" key="7">
    <source>
        <dbReference type="PROSITE" id="PS50888"/>
    </source>
</evidence>
<organism evidence="8 9">
    <name type="scientific">Parasponia andersonii</name>
    <name type="common">Sponia andersonii</name>
    <dbReference type="NCBI Taxonomy" id="3476"/>
    <lineage>
        <taxon>Eukaryota</taxon>
        <taxon>Viridiplantae</taxon>
        <taxon>Streptophyta</taxon>
        <taxon>Embryophyta</taxon>
        <taxon>Tracheophyta</taxon>
        <taxon>Spermatophyta</taxon>
        <taxon>Magnoliopsida</taxon>
        <taxon>eudicotyledons</taxon>
        <taxon>Gunneridae</taxon>
        <taxon>Pentapetalae</taxon>
        <taxon>rosids</taxon>
        <taxon>fabids</taxon>
        <taxon>Rosales</taxon>
        <taxon>Cannabaceae</taxon>
        <taxon>Parasponia</taxon>
    </lineage>
</organism>
<reference evidence="9" key="1">
    <citation type="submission" date="2016-06" db="EMBL/GenBank/DDBJ databases">
        <title>Parallel loss of symbiosis genes in relatives of nitrogen-fixing non-legume Parasponia.</title>
        <authorList>
            <person name="Van Velzen R."/>
            <person name="Holmer R."/>
            <person name="Bu F."/>
            <person name="Rutten L."/>
            <person name="Van Zeijl A."/>
            <person name="Liu W."/>
            <person name="Santuari L."/>
            <person name="Cao Q."/>
            <person name="Sharma T."/>
            <person name="Shen D."/>
            <person name="Roswanjaya Y."/>
            <person name="Wardhani T."/>
            <person name="Kalhor M.S."/>
            <person name="Jansen J."/>
            <person name="Van den Hoogen J."/>
            <person name="Gungor B."/>
            <person name="Hartog M."/>
            <person name="Hontelez J."/>
            <person name="Verver J."/>
            <person name="Yang W.-C."/>
            <person name="Schijlen E."/>
            <person name="Repin R."/>
            <person name="Schilthuizen M."/>
            <person name="Schranz E."/>
            <person name="Heidstra R."/>
            <person name="Miyata K."/>
            <person name="Fedorova E."/>
            <person name="Kohlen W."/>
            <person name="Bisseling T."/>
            <person name="Smit S."/>
            <person name="Geurts R."/>
        </authorList>
    </citation>
    <scope>NUCLEOTIDE SEQUENCE [LARGE SCALE GENOMIC DNA]</scope>
    <source>
        <strain evidence="9">cv. WU1-14</strain>
    </source>
</reference>
<dbReference type="InterPro" id="IPR011598">
    <property type="entry name" value="bHLH_dom"/>
</dbReference>
<comment type="caution">
    <text evidence="8">The sequence shown here is derived from an EMBL/GenBank/DDBJ whole genome shotgun (WGS) entry which is preliminary data.</text>
</comment>
<dbReference type="EMBL" id="JXTB01000209">
    <property type="protein sequence ID" value="PON53241.1"/>
    <property type="molecule type" value="Genomic_DNA"/>
</dbReference>
<proteinExistence type="predicted"/>
<evidence type="ECO:0000313" key="9">
    <source>
        <dbReference type="Proteomes" id="UP000237105"/>
    </source>
</evidence>
<dbReference type="AlphaFoldDB" id="A0A2P5BWV8"/>
<feature type="domain" description="BHLH" evidence="7">
    <location>
        <begin position="79"/>
        <end position="128"/>
    </location>
</feature>
<name>A0A2P5BWV8_PARAD</name>
<evidence type="ECO:0000256" key="4">
    <source>
        <dbReference type="ARBA" id="ARBA00023163"/>
    </source>
</evidence>
<keyword evidence="2" id="KW-0805">Transcription regulation</keyword>
<dbReference type="SMART" id="SM00353">
    <property type="entry name" value="HLH"/>
    <property type="match status" value="1"/>
</dbReference>
<dbReference type="GO" id="GO:0003677">
    <property type="term" value="F:DNA binding"/>
    <property type="evidence" value="ECO:0007669"/>
    <property type="project" value="UniProtKB-KW"/>
</dbReference>
<comment type="subcellular location">
    <subcellularLocation>
        <location evidence="1">Nucleus</location>
    </subcellularLocation>
</comment>
<dbReference type="PROSITE" id="PS50888">
    <property type="entry name" value="BHLH"/>
    <property type="match status" value="1"/>
</dbReference>
<dbReference type="PANTHER" id="PTHR46665">
    <property type="entry name" value="TRANSCRIPTION FACTOR BHLH041-RELATED-RELATED"/>
    <property type="match status" value="1"/>
</dbReference>
<accession>A0A2P5BWV8</accession>
<evidence type="ECO:0000256" key="5">
    <source>
        <dbReference type="ARBA" id="ARBA00023242"/>
    </source>
</evidence>
<dbReference type="GO" id="GO:0005634">
    <property type="term" value="C:nucleus"/>
    <property type="evidence" value="ECO:0007669"/>
    <property type="project" value="UniProtKB-SubCell"/>
</dbReference>
<protein>
    <submittedName>
        <fullName evidence="8">Basic helix-loop-helix transcription factor</fullName>
    </submittedName>
</protein>
<evidence type="ECO:0000313" key="8">
    <source>
        <dbReference type="EMBL" id="PON53241.1"/>
    </source>
</evidence>
<feature type="coiled-coil region" evidence="6">
    <location>
        <begin position="118"/>
        <end position="152"/>
    </location>
</feature>
<evidence type="ECO:0000256" key="6">
    <source>
        <dbReference type="SAM" id="Coils"/>
    </source>
</evidence>
<dbReference type="GO" id="GO:0046983">
    <property type="term" value="F:protein dimerization activity"/>
    <property type="evidence" value="ECO:0007669"/>
    <property type="project" value="InterPro"/>
</dbReference>
<keyword evidence="5" id="KW-0539">Nucleus</keyword>
<dbReference type="PANTHER" id="PTHR46665:SF6">
    <property type="entry name" value="TRANSCRIPTION FACTOR BHLH92"/>
    <property type="match status" value="1"/>
</dbReference>
<dbReference type="CDD" id="cd11393">
    <property type="entry name" value="bHLH_AtbHLH_like"/>
    <property type="match status" value="1"/>
</dbReference>
<dbReference type="InterPro" id="IPR045239">
    <property type="entry name" value="bHLH95_bHLH"/>
</dbReference>
<dbReference type="Gene3D" id="4.10.280.10">
    <property type="entry name" value="Helix-loop-helix DNA-binding domain"/>
    <property type="match status" value="1"/>
</dbReference>
<keyword evidence="3" id="KW-0238">DNA-binding</keyword>
<gene>
    <name evidence="8" type="primary">PanBHLH88</name>
    <name evidence="8" type="ORF">PanWU01x14_203540</name>
</gene>